<evidence type="ECO:0008006" key="3">
    <source>
        <dbReference type="Google" id="ProtNLM"/>
    </source>
</evidence>
<dbReference type="PATRIC" id="fig|1422.18.peg.3145"/>
<dbReference type="RefSeq" id="WP_080706485.1">
    <property type="nucleotide sequence ID" value="NZ_CBCSGJ010000006.1"/>
</dbReference>
<reference evidence="1 2" key="1">
    <citation type="submission" date="2016-01" db="EMBL/GenBank/DDBJ databases">
        <title>Draft Genome Sequences of Seven Thermophilic Sporeformers Isolated from Foods.</title>
        <authorList>
            <person name="Berendsen E.M."/>
            <person name="Wells-Bennik M.H."/>
            <person name="Krawcyk A.O."/>
            <person name="De Jong A."/>
            <person name="Holsappel S."/>
            <person name="Eijlander R.T."/>
            <person name="Kuipers O.P."/>
        </authorList>
    </citation>
    <scope>NUCLEOTIDE SEQUENCE [LARGE SCALE GENOMIC DNA]</scope>
    <source>
        <strain evidence="1 2">B4109</strain>
    </source>
</reference>
<dbReference type="AlphaFoldDB" id="A0A150MS02"/>
<dbReference type="GeneID" id="89612477"/>
<dbReference type="Proteomes" id="UP000075424">
    <property type="component" value="Unassembled WGS sequence"/>
</dbReference>
<organism evidence="1 2">
    <name type="scientific">Geobacillus stearothermophilus</name>
    <name type="common">Bacillus stearothermophilus</name>
    <dbReference type="NCBI Taxonomy" id="1422"/>
    <lineage>
        <taxon>Bacteria</taxon>
        <taxon>Bacillati</taxon>
        <taxon>Bacillota</taxon>
        <taxon>Bacilli</taxon>
        <taxon>Bacillales</taxon>
        <taxon>Anoxybacillaceae</taxon>
        <taxon>Geobacillus</taxon>
    </lineage>
</organism>
<evidence type="ECO:0000313" key="1">
    <source>
        <dbReference type="EMBL" id="KYD27223.1"/>
    </source>
</evidence>
<evidence type="ECO:0000313" key="2">
    <source>
        <dbReference type="Proteomes" id="UP000075424"/>
    </source>
</evidence>
<dbReference type="Pfam" id="PF14149">
    <property type="entry name" value="YhfH"/>
    <property type="match status" value="1"/>
</dbReference>
<accession>A0A150MS02</accession>
<dbReference type="InterPro" id="IPR025432">
    <property type="entry name" value="YhfH-like"/>
</dbReference>
<proteinExistence type="predicted"/>
<dbReference type="EMBL" id="LQYV01000056">
    <property type="protein sequence ID" value="KYD27223.1"/>
    <property type="molecule type" value="Genomic_DNA"/>
</dbReference>
<protein>
    <recommendedName>
        <fullName evidence="3">YhfH family protein</fullName>
    </recommendedName>
</protein>
<gene>
    <name evidence="1" type="ORF">B4109_0593</name>
</gene>
<comment type="caution">
    <text evidence="1">The sequence shown here is derived from an EMBL/GenBank/DDBJ whole genome shotgun (WGS) entry which is preliminary data.</text>
</comment>
<sequence>MLMKVLEFFKNTAPKKCSQCGKTIDEQHECYGNTCSDCLGTAYRH</sequence>
<name>A0A150MS02_GEOSE</name>